<dbReference type="Proteomes" id="UP000002497">
    <property type="component" value="Unassembled WGS sequence"/>
</dbReference>
<protein>
    <submittedName>
        <fullName evidence="2">Uncharacterized protein</fullName>
    </submittedName>
</protein>
<evidence type="ECO:0000313" key="2">
    <source>
        <dbReference type="EMBL" id="EFW15471.1"/>
    </source>
</evidence>
<gene>
    <name evidence="2" type="ORF">CPSG_07908</name>
</gene>
<dbReference type="AlphaFoldDB" id="E9DEB7"/>
<organism evidence="3">
    <name type="scientific">Coccidioides posadasii (strain RMSCC 757 / Silveira)</name>
    <name type="common">Valley fever fungus</name>
    <dbReference type="NCBI Taxonomy" id="443226"/>
    <lineage>
        <taxon>Eukaryota</taxon>
        <taxon>Fungi</taxon>
        <taxon>Dikarya</taxon>
        <taxon>Ascomycota</taxon>
        <taxon>Pezizomycotina</taxon>
        <taxon>Eurotiomycetes</taxon>
        <taxon>Eurotiomycetidae</taxon>
        <taxon>Onygenales</taxon>
        <taxon>Onygenaceae</taxon>
        <taxon>Coccidioides</taxon>
    </lineage>
</organism>
<dbReference type="EMBL" id="GL636501">
    <property type="protein sequence ID" value="EFW15471.1"/>
    <property type="molecule type" value="Genomic_DNA"/>
</dbReference>
<dbReference type="OMA" id="NIMMELM"/>
<keyword evidence="1" id="KW-0732">Signal</keyword>
<name>E9DEB7_COCPS</name>
<reference evidence="3" key="1">
    <citation type="journal article" date="2010" name="Genome Res.">
        <title>Population genomic sequencing of Coccidioides fungi reveals recent hybridization and transposon control.</title>
        <authorList>
            <person name="Neafsey D.E."/>
            <person name="Barker B.M."/>
            <person name="Sharpton T.J."/>
            <person name="Stajich J.E."/>
            <person name="Park D.J."/>
            <person name="Whiston E."/>
            <person name="Hung C.-Y."/>
            <person name="McMahan C."/>
            <person name="White J."/>
            <person name="Sykes S."/>
            <person name="Heiman D."/>
            <person name="Young S."/>
            <person name="Zeng Q."/>
            <person name="Abouelleil A."/>
            <person name="Aftuck L."/>
            <person name="Bessette D."/>
            <person name="Brown A."/>
            <person name="FitzGerald M."/>
            <person name="Lui A."/>
            <person name="Macdonald J.P."/>
            <person name="Priest M."/>
            <person name="Orbach M.J."/>
            <person name="Galgiani J.N."/>
            <person name="Kirkland T.N."/>
            <person name="Cole G.T."/>
            <person name="Birren B.W."/>
            <person name="Henn M.R."/>
            <person name="Taylor J.W."/>
            <person name="Rounsley S.D."/>
        </authorList>
    </citation>
    <scope>NUCLEOTIDE SEQUENCE [LARGE SCALE GENOMIC DNA]</scope>
    <source>
        <strain evidence="3">RMSCC 757 / Silveira</strain>
    </source>
</reference>
<reference evidence="3" key="2">
    <citation type="submission" date="2010-03" db="EMBL/GenBank/DDBJ databases">
        <title>The genome sequence of Coccidioides posadasii strain Silveira.</title>
        <authorList>
            <consortium name="The Broad Institute Genome Sequencing Center for Infectious Disease"/>
            <person name="Neafsey D."/>
            <person name="Orbach M."/>
            <person name="Henn M.R."/>
            <person name="Cole G.T."/>
            <person name="Galgiani J."/>
            <person name="Gardner M.J."/>
            <person name="Kirkland T.N."/>
            <person name="Taylor J.W."/>
            <person name="Young S.K."/>
            <person name="Zeng Q."/>
            <person name="Koehrsen M."/>
            <person name="Alvarado L."/>
            <person name="Berlin A."/>
            <person name="Borenstein D."/>
            <person name="Chapman S.B."/>
            <person name="Chen Z."/>
            <person name="Engels R."/>
            <person name="Freedman E."/>
            <person name="Gellesch M."/>
            <person name="Goldberg J."/>
            <person name="Griggs A."/>
            <person name="Gujja S."/>
            <person name="Heilman E."/>
            <person name="Heiman D."/>
            <person name="Howarth C."/>
            <person name="Jen D."/>
            <person name="Larson L."/>
            <person name="Mehta T."/>
            <person name="Neiman D."/>
            <person name="Park D."/>
            <person name="Pearson M."/>
            <person name="Richards J."/>
            <person name="Roberts A."/>
            <person name="Saif S."/>
            <person name="Shea T."/>
            <person name="Shenoy N."/>
            <person name="Sisk P."/>
            <person name="Stolte C."/>
            <person name="Sykes S."/>
            <person name="Walk T."/>
            <person name="White J."/>
            <person name="Yandava C."/>
            <person name="Haas B."/>
            <person name="Nusbaum C."/>
            <person name="Birren B."/>
        </authorList>
    </citation>
    <scope>NUCLEOTIDE SEQUENCE [LARGE SCALE GENOMIC DNA]</scope>
    <source>
        <strain evidence="3">RMSCC 757 / Silveira</strain>
    </source>
</reference>
<keyword evidence="3" id="KW-1185">Reference proteome</keyword>
<dbReference type="SUPFAM" id="SSF56112">
    <property type="entry name" value="Protein kinase-like (PK-like)"/>
    <property type="match status" value="1"/>
</dbReference>
<proteinExistence type="predicted"/>
<feature type="chain" id="PRO_5003237763" evidence="1">
    <location>
        <begin position="28"/>
        <end position="184"/>
    </location>
</feature>
<feature type="signal peptide" evidence="1">
    <location>
        <begin position="1"/>
        <end position="27"/>
    </location>
</feature>
<sequence>MPFAVISNLLLFLLLSLFLIPNERELASIISQVLKGLSGLAAAGLELESLTCSNVLIGLDGVVKIAGLESCMELTRGQPQSRSIRALANIMMELMQKYDKDGLRLGAERRDLDCQLGDCRRPSPKPYIVSGQSLTVASSSAGSIKSLEQHPLIMKQRQSPGELVGLARLALISTRTFYSYKEQC</sequence>
<evidence type="ECO:0000313" key="3">
    <source>
        <dbReference type="Proteomes" id="UP000002497"/>
    </source>
</evidence>
<evidence type="ECO:0000256" key="1">
    <source>
        <dbReference type="SAM" id="SignalP"/>
    </source>
</evidence>
<dbReference type="VEuPathDB" id="FungiDB:CPSG_07908"/>
<dbReference type="InterPro" id="IPR011009">
    <property type="entry name" value="Kinase-like_dom_sf"/>
</dbReference>
<dbReference type="OrthoDB" id="4178238at2759"/>
<dbReference type="VEuPathDB" id="FungiDB:D8B26_007995"/>
<dbReference type="HOGENOM" id="CLU_1489661_0_0_1"/>
<accession>E9DEB7</accession>